<feature type="domain" description="Rhodanese" evidence="1">
    <location>
        <begin position="8"/>
        <end position="42"/>
    </location>
</feature>
<accession>A0A110A292</accession>
<evidence type="ECO:0000313" key="3">
    <source>
        <dbReference type="Proteomes" id="UP000204502"/>
    </source>
</evidence>
<proteinExistence type="predicted"/>
<name>A0A110A292_9CAUD</name>
<dbReference type="Pfam" id="PF25691">
    <property type="entry name" value="BW3TFN"/>
    <property type="match status" value="1"/>
</dbReference>
<sequence length="173" mass="19355">MPTTTLVSHIAAAILLQQRHEGAYLVLGKTSAWDNENNPPEEDPNTEAVSEVIGYKKVKQFSLARPLNTNETTSYPVVTYGGQQWVLIPADKAYAEKARWVYVEAEVLPEDFPLGEYRQVGVHLDLVPKSGVTKQNLLPSEVESPGQLQLFENKELQNRTSSVYVQEQFIIAV</sequence>
<dbReference type="OrthoDB" id="9869at10239"/>
<gene>
    <name evidence="2" type="ORF">Eldridge_089</name>
</gene>
<dbReference type="InterPro" id="IPR001763">
    <property type="entry name" value="Rhodanese-like_dom"/>
</dbReference>
<dbReference type="GeneID" id="28801748"/>
<dbReference type="KEGG" id="vg:28801748"/>
<evidence type="ECO:0000259" key="1">
    <source>
        <dbReference type="PROSITE" id="PS50206"/>
    </source>
</evidence>
<reference evidence="2 3" key="1">
    <citation type="journal article" date="2016" name="Genome Announc.">
        <title>Complete Genome Sequence of Bacillus megaterium Bacteriophage Eldridge.</title>
        <authorList>
            <person name="Reveille A.M."/>
            <person name="Eldridge K.A."/>
            <person name="Temple L.M."/>
        </authorList>
    </citation>
    <scope>NUCLEOTIDE SEQUENCE [LARGE SCALE GENOMIC DNA]</scope>
</reference>
<protein>
    <submittedName>
        <fullName evidence="2">Baseplate protein</fullName>
    </submittedName>
</protein>
<dbReference type="InterPro" id="IPR058040">
    <property type="entry name" value="BW3TFN"/>
</dbReference>
<dbReference type="PROSITE" id="PS50206">
    <property type="entry name" value="RHODANESE_3"/>
    <property type="match status" value="1"/>
</dbReference>
<keyword evidence="3" id="KW-1185">Reference proteome</keyword>
<evidence type="ECO:0000313" key="2">
    <source>
        <dbReference type="EMBL" id="AMB18669.1"/>
    </source>
</evidence>
<dbReference type="RefSeq" id="YP_009274793.1">
    <property type="nucleotide sequence ID" value="NC_030920.1"/>
</dbReference>
<organism evidence="2 3">
    <name type="scientific">Bacillus phage Eldridge</name>
    <dbReference type="NCBI Taxonomy" id="1776293"/>
    <lineage>
        <taxon>Viruses</taxon>
        <taxon>Duplodnaviria</taxon>
        <taxon>Heunggongvirae</taxon>
        <taxon>Uroviricota</taxon>
        <taxon>Caudoviricetes</taxon>
        <taxon>Herelleviridae</taxon>
        <taxon>Bastillevirinae</taxon>
        <taxon>Eldridgevirus</taxon>
        <taxon>Eldridgevirus eldridge</taxon>
    </lineage>
</organism>
<dbReference type="Proteomes" id="UP000204502">
    <property type="component" value="Segment"/>
</dbReference>
<dbReference type="EMBL" id="KU253712">
    <property type="protein sequence ID" value="AMB18669.1"/>
    <property type="molecule type" value="Genomic_DNA"/>
</dbReference>